<dbReference type="Gene3D" id="2.40.50.840">
    <property type="match status" value="1"/>
</dbReference>
<proteinExistence type="inferred from homology"/>
<dbReference type="AlphaFoldDB" id="A0A369Q3H3"/>
<dbReference type="PANTHER" id="PTHR18919">
    <property type="entry name" value="ACETYL-COA C-ACYLTRANSFERASE"/>
    <property type="match status" value="1"/>
</dbReference>
<evidence type="ECO:0000313" key="5">
    <source>
        <dbReference type="EMBL" id="RDC59062.1"/>
    </source>
</evidence>
<evidence type="ECO:0000256" key="2">
    <source>
        <dbReference type="ARBA" id="ARBA00022679"/>
    </source>
</evidence>
<dbReference type="GO" id="GO:0003985">
    <property type="term" value="F:acetyl-CoA C-acetyltransferase activity"/>
    <property type="evidence" value="ECO:0007669"/>
    <property type="project" value="UniProtKB-EC"/>
</dbReference>
<dbReference type="RefSeq" id="WP_115365484.1">
    <property type="nucleotide sequence ID" value="NZ_QBKA01000002.1"/>
</dbReference>
<name>A0A369Q3H3_9SPHN</name>
<keyword evidence="2 5" id="KW-0808">Transferase</keyword>
<dbReference type="Gene3D" id="3.40.47.10">
    <property type="match status" value="1"/>
</dbReference>
<dbReference type="Pfam" id="PF18313">
    <property type="entry name" value="TLP1_add_C"/>
    <property type="match status" value="1"/>
</dbReference>
<accession>A0A369Q3H3</accession>
<dbReference type="PANTHER" id="PTHR18919:SF139">
    <property type="entry name" value="THIOLASE-LIKE PROTEIN TYPE 1 ADDITIONAL C-TERMINAL DOMAIN-CONTAINING PROTEIN"/>
    <property type="match status" value="1"/>
</dbReference>
<evidence type="ECO:0000256" key="1">
    <source>
        <dbReference type="ARBA" id="ARBA00010982"/>
    </source>
</evidence>
<evidence type="ECO:0000313" key="6">
    <source>
        <dbReference type="Proteomes" id="UP000253727"/>
    </source>
</evidence>
<dbReference type="EMBL" id="QBKA01000002">
    <property type="protein sequence ID" value="RDC59062.1"/>
    <property type="molecule type" value="Genomic_DNA"/>
</dbReference>
<comment type="similarity">
    <text evidence="1">Belongs to the thiolase-like superfamily. Thiolase family.</text>
</comment>
<evidence type="ECO:0000256" key="3">
    <source>
        <dbReference type="ARBA" id="ARBA00023315"/>
    </source>
</evidence>
<dbReference type="SUPFAM" id="SSF53901">
    <property type="entry name" value="Thiolase-like"/>
    <property type="match status" value="2"/>
</dbReference>
<dbReference type="InterPro" id="IPR016039">
    <property type="entry name" value="Thiolase-like"/>
</dbReference>
<keyword evidence="6" id="KW-1185">Reference proteome</keyword>
<dbReference type="Proteomes" id="UP000253727">
    <property type="component" value="Unassembled WGS sequence"/>
</dbReference>
<reference evidence="5 6" key="1">
    <citation type="submission" date="2018-04" db="EMBL/GenBank/DDBJ databases">
        <title>Altererythrobacter sp. HME9302 genome sequencing and assembly.</title>
        <authorList>
            <person name="Kang H."/>
            <person name="Kim H."/>
            <person name="Joh K."/>
        </authorList>
    </citation>
    <scope>NUCLEOTIDE SEQUENCE [LARGE SCALE GENOMIC DNA]</scope>
    <source>
        <strain evidence="5 6">HME9302</strain>
    </source>
</reference>
<organism evidence="5 6">
    <name type="scientific">Alteripontixanthobacter maritimus</name>
    <dbReference type="NCBI Taxonomy" id="2161824"/>
    <lineage>
        <taxon>Bacteria</taxon>
        <taxon>Pseudomonadati</taxon>
        <taxon>Pseudomonadota</taxon>
        <taxon>Alphaproteobacteria</taxon>
        <taxon>Sphingomonadales</taxon>
        <taxon>Erythrobacteraceae</taxon>
        <taxon>Alteripontixanthobacter</taxon>
    </lineage>
</organism>
<feature type="domain" description="Thiolase-like protein type 1 additional C-terminal" evidence="4">
    <location>
        <begin position="438"/>
        <end position="509"/>
    </location>
</feature>
<dbReference type="InterPro" id="IPR040771">
    <property type="entry name" value="TLP1_add_C"/>
</dbReference>
<dbReference type="EC" id="2.3.1.9" evidence="5"/>
<evidence type="ECO:0000259" key="4">
    <source>
        <dbReference type="Pfam" id="PF18313"/>
    </source>
</evidence>
<protein>
    <submittedName>
        <fullName evidence="5">Acetyl-CoA C-acetyltransferase</fullName>
        <ecNumber evidence="5">2.3.1.9</ecNumber>
    </submittedName>
</protein>
<dbReference type="OrthoDB" id="4470569at2"/>
<gene>
    <name evidence="5" type="ORF">HME9302_00240</name>
</gene>
<comment type="caution">
    <text evidence="5">The sequence shown here is derived from an EMBL/GenBank/DDBJ whole genome shotgun (WGS) entry which is preliminary data.</text>
</comment>
<keyword evidence="3 5" id="KW-0012">Acyltransferase</keyword>
<sequence length="521" mass="55185">MTASKHLPGNTPVIVGVGQYSERIGEDTYKALSPMDLAGEALQAAIADCETTGQVAAQIDTLAAIRQFEISTPMAQAPFGKSDNSPRSIASRVGADPARAILEVTGGQAPQKLVGELASDIAAGRSNCAAIVGAEAISTMRALQTERQVEGQPDGAVPDWSEEIGGQLEDRGYGLENLVATTALTNGLIGPMPLYAMFETARRAKLGLDEETYRRKIGALFAPFTKVASRNPHAASRTVLSAEELATVTRDNRIVAQPYTRKTVSRDQVNQAAAIILCSADTARELGVPQSRWVHIHASVDAVDTSALARDDLAASATAADAFRRALGVAGITLADVDHLDLYSCYAIAVFDIIDALGIAPDDPRGLTLTGGLPFFGGPGNNYSTHAIAEAVAILRDAPHDYALVGTNGGYMNKCSVGVYSAQPADWSTGRQESLPAKRTRIEVLDTHDGPASIESYAVIPTRDHLALTVVACTAEGERVIAMAHPDDAETLRRFNETEAVGRVVRITPGERGRNHFTFAD</sequence>